<keyword evidence="3" id="KW-1185">Reference proteome</keyword>
<dbReference type="GeneID" id="92378365"/>
<protein>
    <submittedName>
        <fullName evidence="2">Uncharacterized protein</fullName>
    </submittedName>
</protein>
<evidence type="ECO:0000256" key="1">
    <source>
        <dbReference type="SAM" id="MobiDB-lite"/>
    </source>
</evidence>
<dbReference type="RefSeq" id="XP_067083297.1">
    <property type="nucleotide sequence ID" value="XM_067227196.1"/>
</dbReference>
<feature type="compositionally biased region" description="Low complexity" evidence="1">
    <location>
        <begin position="66"/>
        <end position="82"/>
    </location>
</feature>
<accession>A0A1G4IJX3</accession>
<feature type="region of interest" description="Disordered" evidence="1">
    <location>
        <begin position="1"/>
        <end position="92"/>
    </location>
</feature>
<dbReference type="Proteomes" id="UP000195570">
    <property type="component" value="Unassembled WGS sequence"/>
</dbReference>
<dbReference type="VEuPathDB" id="TriTrypDB:TEOVI_000442500"/>
<reference evidence="2" key="1">
    <citation type="submission" date="2016-09" db="EMBL/GenBank/DDBJ databases">
        <authorList>
            <person name="Hebert L."/>
            <person name="Moumen B."/>
        </authorList>
    </citation>
    <scope>NUCLEOTIDE SEQUENCE [LARGE SCALE GENOMIC DNA]</scope>
    <source>
        <strain evidence="2">OVI</strain>
    </source>
</reference>
<dbReference type="EMBL" id="CZPT02001920">
    <property type="protein sequence ID" value="SCU72841.1"/>
    <property type="molecule type" value="Genomic_DNA"/>
</dbReference>
<gene>
    <name evidence="2" type="ORF">TEOVI_000442500</name>
</gene>
<dbReference type="AlphaFoldDB" id="A0A1G4IJX3"/>
<proteinExistence type="predicted"/>
<name>A0A1G4IJX3_TRYEQ</name>
<evidence type="ECO:0000313" key="2">
    <source>
        <dbReference type="EMBL" id="SCU72841.1"/>
    </source>
</evidence>
<comment type="caution">
    <text evidence="2">The sequence shown here is derived from an EMBL/GenBank/DDBJ whole genome shotgun (WGS) entry which is preliminary data.</text>
</comment>
<evidence type="ECO:0000313" key="3">
    <source>
        <dbReference type="Proteomes" id="UP000195570"/>
    </source>
</evidence>
<organism evidence="2 3">
    <name type="scientific">Trypanosoma equiperdum</name>
    <dbReference type="NCBI Taxonomy" id="5694"/>
    <lineage>
        <taxon>Eukaryota</taxon>
        <taxon>Discoba</taxon>
        <taxon>Euglenozoa</taxon>
        <taxon>Kinetoplastea</taxon>
        <taxon>Metakinetoplastina</taxon>
        <taxon>Trypanosomatida</taxon>
        <taxon>Trypanosomatidae</taxon>
        <taxon>Trypanosoma</taxon>
    </lineage>
</organism>
<feature type="compositionally biased region" description="Basic and acidic residues" evidence="1">
    <location>
        <begin position="53"/>
        <end position="65"/>
    </location>
</feature>
<sequence length="785" mass="87375">MSAFEDNPFAEDDGEPTASQLSTTRKRAREGDDSDAVGTGTSANPSLFAIQQERWEKQKHDHEHFGGPSSTSSHSPATPGSAVHEANTGGGVPVEVVPTATLLAEYDTGLEEDEYNALVVKSAGLESEISRRDEEYAAELSAKTKDNESMQESVELLRATVLRVRQEMELCRRAKDSADANYYSGSDVINGDDAMVELMQMVEQECNTLQRLASDILQSSAPRIRELMETTDTAEEIRSRIVGVLGELPRLPSFDLQGERRYIEACGAATSKLDSEGPLGSSVLLIQALISELFLQLQNCESVYGSVELLSTRVMAIVSSLQELVHDSLEWYFRTRSRAFSGNSSLSFNANNLLPPEVFSAEVDIRQMNTTLHHLDATLSHLQALPHVVSLSHQNAPSVFAMSVTTLCEELESEAEELGLEVLRLRKLFNLDASTLVSNAGEPQESSCTDEDCMKNGASSEKVKWLNLLSQKLLKQNSSAAALCRTLRDATVDNDSPVVNLQMLFYRCYSEIQGLLLQSLTSLNRVLQQRARIVEHIRQVVMLDGDDEAFALCAERVFQGSEDGVEGLLDEMEESSRACIHQFSEASSKALDELMMRNQQNVQRLLEVRRFFIQVAENTDQLAYGGAAEGLRRVLHDAVEQQRRLTVSEETHQSEEPLEISVESDENGFGDVLDIVASEHKEELREEIQFARRRGEELLKRRKWLAMQPTHKDLLELLAVHKEVKAVKEKLALAAQRQAKWAAAKEALEVKRRQVAEAQAAVLEKQSKLRELQQKLQPTGPFGSW</sequence>